<evidence type="ECO:0000313" key="3">
    <source>
        <dbReference type="Proteomes" id="UP000747542"/>
    </source>
</evidence>
<feature type="region of interest" description="Disordered" evidence="1">
    <location>
        <begin position="31"/>
        <end position="69"/>
    </location>
</feature>
<name>A0A8J5N0C9_HOMAM</name>
<reference evidence="2" key="1">
    <citation type="journal article" date="2021" name="Sci. Adv.">
        <title>The American lobster genome reveals insights on longevity, neural, and immune adaptations.</title>
        <authorList>
            <person name="Polinski J.M."/>
            <person name="Zimin A.V."/>
            <person name="Clark K.F."/>
            <person name="Kohn A.B."/>
            <person name="Sadowski N."/>
            <person name="Timp W."/>
            <person name="Ptitsyn A."/>
            <person name="Khanna P."/>
            <person name="Romanova D.Y."/>
            <person name="Williams P."/>
            <person name="Greenwood S.J."/>
            <person name="Moroz L.L."/>
            <person name="Walt D.R."/>
            <person name="Bodnar A.G."/>
        </authorList>
    </citation>
    <scope>NUCLEOTIDE SEQUENCE</scope>
    <source>
        <strain evidence="2">GMGI-L3</strain>
    </source>
</reference>
<dbReference type="EMBL" id="JAHLQT010014436">
    <property type="protein sequence ID" value="KAG7170329.1"/>
    <property type="molecule type" value="Genomic_DNA"/>
</dbReference>
<gene>
    <name evidence="2" type="ORF">Hamer_G016142</name>
</gene>
<sequence length="88" mass="9399">MANPLTRLQDHQLSVALVPGVHGAYSCPVTASPRRRYESPQVQRDVAESSPGARVQHVPGGGAAAGAPRHHGCCLLLHHHLSMARHET</sequence>
<dbReference type="Proteomes" id="UP000747542">
    <property type="component" value="Unassembled WGS sequence"/>
</dbReference>
<dbReference type="AlphaFoldDB" id="A0A8J5N0C9"/>
<keyword evidence="3" id="KW-1185">Reference proteome</keyword>
<comment type="caution">
    <text evidence="2">The sequence shown here is derived from an EMBL/GenBank/DDBJ whole genome shotgun (WGS) entry which is preliminary data.</text>
</comment>
<protein>
    <submittedName>
        <fullName evidence="2">Uncharacterized protein</fullName>
    </submittedName>
</protein>
<dbReference type="PROSITE" id="PS51257">
    <property type="entry name" value="PROKAR_LIPOPROTEIN"/>
    <property type="match status" value="1"/>
</dbReference>
<evidence type="ECO:0000256" key="1">
    <source>
        <dbReference type="SAM" id="MobiDB-lite"/>
    </source>
</evidence>
<organism evidence="2 3">
    <name type="scientific">Homarus americanus</name>
    <name type="common">American lobster</name>
    <dbReference type="NCBI Taxonomy" id="6706"/>
    <lineage>
        <taxon>Eukaryota</taxon>
        <taxon>Metazoa</taxon>
        <taxon>Ecdysozoa</taxon>
        <taxon>Arthropoda</taxon>
        <taxon>Crustacea</taxon>
        <taxon>Multicrustacea</taxon>
        <taxon>Malacostraca</taxon>
        <taxon>Eumalacostraca</taxon>
        <taxon>Eucarida</taxon>
        <taxon>Decapoda</taxon>
        <taxon>Pleocyemata</taxon>
        <taxon>Astacidea</taxon>
        <taxon>Nephropoidea</taxon>
        <taxon>Nephropidae</taxon>
        <taxon>Homarus</taxon>
    </lineage>
</organism>
<proteinExistence type="predicted"/>
<accession>A0A8J5N0C9</accession>
<evidence type="ECO:0000313" key="2">
    <source>
        <dbReference type="EMBL" id="KAG7170329.1"/>
    </source>
</evidence>